<organism evidence="12 13">
    <name type="scientific">Manihot esculenta</name>
    <name type="common">Cassava</name>
    <name type="synonym">Jatropha manihot</name>
    <dbReference type="NCBI Taxonomy" id="3983"/>
    <lineage>
        <taxon>Eukaryota</taxon>
        <taxon>Viridiplantae</taxon>
        <taxon>Streptophyta</taxon>
        <taxon>Embryophyta</taxon>
        <taxon>Tracheophyta</taxon>
        <taxon>Spermatophyta</taxon>
        <taxon>Magnoliopsida</taxon>
        <taxon>eudicotyledons</taxon>
        <taxon>Gunneridae</taxon>
        <taxon>Pentapetalae</taxon>
        <taxon>rosids</taxon>
        <taxon>fabids</taxon>
        <taxon>Malpighiales</taxon>
        <taxon>Euphorbiaceae</taxon>
        <taxon>Crotonoideae</taxon>
        <taxon>Manihoteae</taxon>
        <taxon>Manihot</taxon>
    </lineage>
</organism>
<evidence type="ECO:0000256" key="5">
    <source>
        <dbReference type="ARBA" id="ARBA00023175"/>
    </source>
</evidence>
<dbReference type="FunFam" id="3.40.850.10:FF:000068">
    <property type="entry name" value="p-loop containing nucleoside triphosphate hydrolase superfamily protein"/>
    <property type="match status" value="1"/>
</dbReference>
<feature type="coiled-coil region" evidence="9">
    <location>
        <begin position="476"/>
        <end position="525"/>
    </location>
</feature>
<evidence type="ECO:0000256" key="2">
    <source>
        <dbReference type="ARBA" id="ARBA00022741"/>
    </source>
</evidence>
<feature type="region of interest" description="Disordered" evidence="10">
    <location>
        <begin position="668"/>
        <end position="693"/>
    </location>
</feature>
<dbReference type="Pfam" id="PF00225">
    <property type="entry name" value="Kinesin"/>
    <property type="match status" value="1"/>
</dbReference>
<comment type="similarity">
    <text evidence="6">Belongs to the TRAFAC class myosin-kinesin ATPase superfamily. Kinesin family. KIN-10 subfamily.</text>
</comment>
<evidence type="ECO:0000256" key="9">
    <source>
        <dbReference type="SAM" id="Coils"/>
    </source>
</evidence>
<dbReference type="GO" id="GO:0008017">
    <property type="term" value="F:microtubule binding"/>
    <property type="evidence" value="ECO:0000318"/>
    <property type="project" value="GO_Central"/>
</dbReference>
<dbReference type="Gramene" id="Manes.15G043000.1.v8.1">
    <property type="protein sequence ID" value="Manes.15G043000.1.v8.1.CDS"/>
    <property type="gene ID" value="Manes.15G043000.v8.1"/>
</dbReference>
<gene>
    <name evidence="12" type="ORF">MANES_15G043000v8</name>
</gene>
<evidence type="ECO:0000313" key="12">
    <source>
        <dbReference type="EMBL" id="OAY28121.1"/>
    </source>
</evidence>
<dbReference type="GO" id="GO:0016887">
    <property type="term" value="F:ATP hydrolysis activity"/>
    <property type="evidence" value="ECO:0000318"/>
    <property type="project" value="GO_Central"/>
</dbReference>
<evidence type="ECO:0000256" key="10">
    <source>
        <dbReference type="SAM" id="MobiDB-lite"/>
    </source>
</evidence>
<dbReference type="InterPro" id="IPR001752">
    <property type="entry name" value="Kinesin_motor_dom"/>
</dbReference>
<dbReference type="EMBL" id="CM004401">
    <property type="protein sequence ID" value="OAY28121.1"/>
    <property type="molecule type" value="Genomic_DNA"/>
</dbReference>
<keyword evidence="3 8" id="KW-0067">ATP-binding</keyword>
<dbReference type="STRING" id="3983.A0A2C9UDS1"/>
<dbReference type="OrthoDB" id="3176171at2759"/>
<dbReference type="InterPro" id="IPR027640">
    <property type="entry name" value="Kinesin-like_fam"/>
</dbReference>
<dbReference type="PROSITE" id="PS50067">
    <property type="entry name" value="KINESIN_MOTOR_2"/>
    <property type="match status" value="1"/>
</dbReference>
<keyword evidence="4 9" id="KW-0175">Coiled coil</keyword>
<dbReference type="SMART" id="SM00129">
    <property type="entry name" value="KISc"/>
    <property type="match status" value="1"/>
</dbReference>
<keyword evidence="13" id="KW-1185">Reference proteome</keyword>
<dbReference type="GO" id="GO:0007018">
    <property type="term" value="P:microtubule-based movement"/>
    <property type="evidence" value="ECO:0000318"/>
    <property type="project" value="GO_Central"/>
</dbReference>
<dbReference type="GO" id="GO:0005874">
    <property type="term" value="C:microtubule"/>
    <property type="evidence" value="ECO:0000318"/>
    <property type="project" value="GO_Central"/>
</dbReference>
<feature type="compositionally biased region" description="Polar residues" evidence="10">
    <location>
        <begin position="1"/>
        <end position="32"/>
    </location>
</feature>
<reference evidence="13" key="1">
    <citation type="journal article" date="2016" name="Nat. Biotechnol.">
        <title>Sequencing wild and cultivated cassava and related species reveals extensive interspecific hybridization and genetic diversity.</title>
        <authorList>
            <person name="Bredeson J.V."/>
            <person name="Lyons J.B."/>
            <person name="Prochnik S.E."/>
            <person name="Wu G.A."/>
            <person name="Ha C.M."/>
            <person name="Edsinger-Gonzales E."/>
            <person name="Grimwood J."/>
            <person name="Schmutz J."/>
            <person name="Rabbi I.Y."/>
            <person name="Egesi C."/>
            <person name="Nauluvula P."/>
            <person name="Lebot V."/>
            <person name="Ndunguru J."/>
            <person name="Mkamilo G."/>
            <person name="Bart R.S."/>
            <person name="Setter T.L."/>
            <person name="Gleadow R.M."/>
            <person name="Kulakow P."/>
            <person name="Ferguson M.E."/>
            <person name="Rounsley S."/>
            <person name="Rokhsar D.S."/>
        </authorList>
    </citation>
    <scope>NUCLEOTIDE SEQUENCE [LARGE SCALE GENOMIC DNA]</scope>
    <source>
        <strain evidence="13">cv. AM560-2</strain>
    </source>
</reference>
<dbReference type="InterPro" id="IPR036961">
    <property type="entry name" value="Kinesin_motor_dom_sf"/>
</dbReference>
<keyword evidence="2 8" id="KW-0547">Nucleotide-binding</keyword>
<dbReference type="GO" id="GO:0005871">
    <property type="term" value="C:kinesin complex"/>
    <property type="evidence" value="ECO:0000318"/>
    <property type="project" value="GO_Central"/>
</dbReference>
<comment type="caution">
    <text evidence="12">The sequence shown here is derived from an EMBL/GenBank/DDBJ whole genome shotgun (WGS) entry which is preliminary data.</text>
</comment>
<evidence type="ECO:0000313" key="13">
    <source>
        <dbReference type="Proteomes" id="UP000091857"/>
    </source>
</evidence>
<protein>
    <recommendedName>
        <fullName evidence="7">Kinesin-like protein KIN-10A</fullName>
    </recommendedName>
</protein>
<evidence type="ECO:0000256" key="8">
    <source>
        <dbReference type="PROSITE-ProRule" id="PRU00283"/>
    </source>
</evidence>
<dbReference type="InterPro" id="IPR027417">
    <property type="entry name" value="P-loop_NTPase"/>
</dbReference>
<keyword evidence="5 8" id="KW-0505">Motor protein</keyword>
<dbReference type="PANTHER" id="PTHR24115">
    <property type="entry name" value="KINESIN-RELATED"/>
    <property type="match status" value="1"/>
</dbReference>
<evidence type="ECO:0000256" key="6">
    <source>
        <dbReference type="ARBA" id="ARBA00061615"/>
    </source>
</evidence>
<evidence type="ECO:0000256" key="1">
    <source>
        <dbReference type="ARBA" id="ARBA00022701"/>
    </source>
</evidence>
<dbReference type="Gene3D" id="3.40.850.10">
    <property type="entry name" value="Kinesin motor domain"/>
    <property type="match status" value="1"/>
</dbReference>
<name>A0A2C9UDS1_MANES</name>
<feature type="coiled-coil region" evidence="9">
    <location>
        <begin position="420"/>
        <end position="451"/>
    </location>
</feature>
<accession>A0A2C9UDS1</accession>
<sequence length="967" mass="107905">MAPTPSSSKLNQTPSIKTPQSKYRLNFTSARTPNPFPSPNPNSTVKETPQAYHPIEVIGRIRDYPDRKEKPNSILQANPDSQTLRVRADIGYRDFTLDGISFSEEEDLDAFYKKFVESRINGVKLGNKCTIMMYGPTGSGKSHTMFGCSKQAGIVYRSLKDILGEGEEESEGNGGKKLGMVTFVQVTVLEIYNEEIYDLLSSSGGGGFGIGWPKGGNGSKVRLEVMGKKAKNATFISGTEAGKISKEIQIVEKRRIVKSTLCNDRSSRSHCMIILDVPTVGGRLMLVDMAGSENIEQAGQNTFEAKMQTAKINQGNVALKRVVESIANGDSHVPFRDSKLTMLLQDSFEDDKSKILMILCASPDPKEIHKTICTLEYGAKAKCIIRGPHTPNKDKIGADDSSAVLLGSKIAAMDQFIYKLKMENKQREKERNEAHKLLKKKEEEVAALRALIEGKGSAASEEEINLKVNECTGMMKLELEKKLDECQRMAEEFVELERRRMEERILQQQQEVEMLRKRLEEIELELCHSRDEKSQENGSRDMDVSSFARRLLGVYVDEEPDMVKSMDLDMGDQETFVPNMKCIDAIKKSDHIGIQGLANYQHLNNLNQVADHDVLVEKYGSKLSLSTLYEEEEAEEEEDKEKVEDEEVEKGVIEVKRIVGGSTSGINFDAGSSPQKFEAPNPSRGHLEQESYLKDGSEESCLSSVLLQNEFGNVDAASSRRLRIQNIFTLCGNHRELSQQIRMPTPAKKMFEDSDSHSTPFIGHGVEECVMKSSDKENLPLQKDVAALLDSGKNLSDTMALASKENYNPLKEHCDAQIDVHVKWEASKRNNGKFITTLKVVKDATLSDLRKLIEIHLGADNREFSFLVLGDPTGEPVTREKESTVQAIKLPICNNQSHGYLACLRPLNHLPLSPLPATSLENKLPLSQLENKLPLTALENKLPFTQCDGLSPKLAQRLSSTPFMRKY</sequence>
<feature type="region of interest" description="Disordered" evidence="10">
    <location>
        <begin position="1"/>
        <end position="50"/>
    </location>
</feature>
<proteinExistence type="inferred from homology"/>
<evidence type="ECO:0000259" key="11">
    <source>
        <dbReference type="PROSITE" id="PS50067"/>
    </source>
</evidence>
<keyword evidence="1" id="KW-0493">Microtubule</keyword>
<dbReference type="PRINTS" id="PR00380">
    <property type="entry name" value="KINESINHEAVY"/>
</dbReference>
<evidence type="ECO:0000256" key="4">
    <source>
        <dbReference type="ARBA" id="ARBA00023054"/>
    </source>
</evidence>
<dbReference type="AlphaFoldDB" id="A0A2C9UDS1"/>
<dbReference type="GO" id="GO:0005524">
    <property type="term" value="F:ATP binding"/>
    <property type="evidence" value="ECO:0007669"/>
    <property type="project" value="UniProtKB-UniRule"/>
</dbReference>
<feature type="binding site" evidence="8">
    <location>
        <begin position="135"/>
        <end position="142"/>
    </location>
    <ligand>
        <name>ATP</name>
        <dbReference type="ChEBI" id="CHEBI:30616"/>
    </ligand>
</feature>
<feature type="domain" description="Kinesin motor" evidence="11">
    <location>
        <begin position="54"/>
        <end position="384"/>
    </location>
</feature>
<evidence type="ECO:0000256" key="3">
    <source>
        <dbReference type="ARBA" id="ARBA00022840"/>
    </source>
</evidence>
<dbReference type="OMA" id="DTELTMP"/>
<dbReference type="Proteomes" id="UP000091857">
    <property type="component" value="Chromosome 15"/>
</dbReference>
<dbReference type="PANTHER" id="PTHR24115:SF416">
    <property type="entry name" value="KINESIN-LIKE PROTEIN KIN-10A"/>
    <property type="match status" value="1"/>
</dbReference>
<dbReference type="SUPFAM" id="SSF52540">
    <property type="entry name" value="P-loop containing nucleoside triphosphate hydrolases"/>
    <property type="match status" value="1"/>
</dbReference>
<evidence type="ECO:0000256" key="7">
    <source>
        <dbReference type="ARBA" id="ARBA00073419"/>
    </source>
</evidence>
<dbReference type="GO" id="GO:0005737">
    <property type="term" value="C:cytoplasm"/>
    <property type="evidence" value="ECO:0000318"/>
    <property type="project" value="GO_Central"/>
</dbReference>
<dbReference type="GO" id="GO:0003777">
    <property type="term" value="F:microtubule motor activity"/>
    <property type="evidence" value="ECO:0000318"/>
    <property type="project" value="GO_Central"/>
</dbReference>